<accession>R7UYH4</accession>
<dbReference type="PANTHER" id="PTHR32546:SF25">
    <property type="entry name" value="MIP05539P"/>
    <property type="match status" value="1"/>
</dbReference>
<gene>
    <name evidence="11" type="ORF">CAPTEDRAFT_161811</name>
</gene>
<evidence type="ECO:0000256" key="2">
    <source>
        <dbReference type="ARBA" id="ARBA00007242"/>
    </source>
</evidence>
<dbReference type="PROSITE" id="PS51257">
    <property type="entry name" value="PROKAR_LIPOPROTEIN"/>
    <property type="match status" value="1"/>
</dbReference>
<keyword evidence="7" id="KW-0325">Glycoprotein</keyword>
<reference evidence="11 13" key="2">
    <citation type="journal article" date="2013" name="Nature">
        <title>Insights into bilaterian evolution from three spiralian genomes.</title>
        <authorList>
            <person name="Simakov O."/>
            <person name="Marletaz F."/>
            <person name="Cho S.J."/>
            <person name="Edsinger-Gonzales E."/>
            <person name="Havlak P."/>
            <person name="Hellsten U."/>
            <person name="Kuo D.H."/>
            <person name="Larsson T."/>
            <person name="Lv J."/>
            <person name="Arendt D."/>
            <person name="Savage R."/>
            <person name="Osoegawa K."/>
            <person name="de Jong P."/>
            <person name="Grimwood J."/>
            <person name="Chapman J.A."/>
            <person name="Shapiro H."/>
            <person name="Aerts A."/>
            <person name="Otillar R.P."/>
            <person name="Terry A.Y."/>
            <person name="Boore J.L."/>
            <person name="Grigoriev I.V."/>
            <person name="Lindberg D.R."/>
            <person name="Seaver E.C."/>
            <person name="Weisblat D.A."/>
            <person name="Putnam N.H."/>
            <person name="Rokhsar D.S."/>
        </authorList>
    </citation>
    <scope>NUCLEOTIDE SEQUENCE</scope>
    <source>
        <strain evidence="11 13">I ESC-2004</strain>
    </source>
</reference>
<sequence>MELGQRGLGLIAVGLFACVLIMGAQAGTGPFDWMGYDNFDEIDDRMNSVNAENCMSKPASELRLPSETLAQLPRFNQLLSMIIYPNRTKLLHLHNMALNRAFFYSYIYQKLNESEAFQYQPGLMYFYFSAAADVSANEYNINGSAIMFDNNCSYANWYRNLPFNTTLNLFGARAWRFDDYNEPTNWLREPTNTTLNLEDYGAGSQSNYTTKSYKTNQWYDLWLPDGWDKEGLDSVRKHTYDIGIKYSNETGKFATDEFEAKTIFGPPSPGQRETEHLPVVWTEPYYDCGRSNRWIVSAVAPVLDQLPRYLEWFHLRRFRFVAVSVQDIEFLQVDFNPCPLGIGNEPPNYFHATARCKDSTMCEPLDGWGFRRGGYRCVCKPGYRYPPWQQGPFNGIEIESSTLEEYENGFDCVPVELQEEVAVPKQKVVSKHTAHHRQKRQAFDQVKYDRMMAIIEHKESVNKDNCETFKAEELELPGDVAYGVEREFSEQARTALRLAHFLSNFLQNIDLYEEYGNLRGDKLLNIELLFGEALANVMGDLRIKGSGVFYDIDKFKGPDLLTRQFFGPYAYRYEKEDEGGETGDRANTHFRAIDFAGFENHYLDAPWFKNVKERWQSNTYGLIKYTEKPLIRSDLGGTSLKKFELYPLYYRAPSEKDGWWSAPYFDCNGYVNDWIISYSVPFFGQNSIGSAIEFKGIVRVDIRLDELDINQCPMDFHVPNAFKDTARCHFANTYCEALPGKNFYRGGYKCECRQGWEYPFNDRAWYFDGQTMEEEYRKLMDGETSRYETLKCRISGASHAAVSWMAVLLMLLPLWS</sequence>
<organism evidence="11">
    <name type="scientific">Capitella teleta</name>
    <name type="common">Polychaete worm</name>
    <dbReference type="NCBI Taxonomy" id="283909"/>
    <lineage>
        <taxon>Eukaryota</taxon>
        <taxon>Metazoa</taxon>
        <taxon>Spiralia</taxon>
        <taxon>Lophotrochozoa</taxon>
        <taxon>Annelida</taxon>
        <taxon>Polychaeta</taxon>
        <taxon>Sedentaria</taxon>
        <taxon>Scolecida</taxon>
        <taxon>Capitellidae</taxon>
        <taxon>Capitella</taxon>
    </lineage>
</organism>
<evidence type="ECO:0000256" key="3">
    <source>
        <dbReference type="ARBA" id="ARBA00022475"/>
    </source>
</evidence>
<evidence type="ECO:0000313" key="13">
    <source>
        <dbReference type="Proteomes" id="UP000014760"/>
    </source>
</evidence>
<dbReference type="InterPro" id="IPR043458">
    <property type="entry name" value="GPR158/179"/>
</dbReference>
<dbReference type="PANTHER" id="PTHR32546">
    <property type="entry name" value="G-PROTEIN COUPLED RECEPTOR 158-RELATED"/>
    <property type="match status" value="1"/>
</dbReference>
<proteinExistence type="inferred from homology"/>
<dbReference type="OrthoDB" id="9970547at2759"/>
<dbReference type="HOGENOM" id="CLU_011159_0_0_1"/>
<evidence type="ECO:0000256" key="7">
    <source>
        <dbReference type="ARBA" id="ARBA00023180"/>
    </source>
</evidence>
<dbReference type="Pfam" id="PF22572">
    <property type="entry name" value="GPR158_179_EC"/>
    <property type="match status" value="2"/>
</dbReference>
<name>R7UYH4_CAPTE</name>
<dbReference type="Proteomes" id="UP000014760">
    <property type="component" value="Unassembled WGS sequence"/>
</dbReference>
<keyword evidence="4 9" id="KW-0732">Signal</keyword>
<evidence type="ECO:0000256" key="9">
    <source>
        <dbReference type="SAM" id="SignalP"/>
    </source>
</evidence>
<protein>
    <recommendedName>
        <fullName evidence="10">GPR158/179 extracellular domain-containing protein</fullName>
    </recommendedName>
</protein>
<reference evidence="13" key="1">
    <citation type="submission" date="2012-12" db="EMBL/GenBank/DDBJ databases">
        <authorList>
            <person name="Hellsten U."/>
            <person name="Grimwood J."/>
            <person name="Chapman J.A."/>
            <person name="Shapiro H."/>
            <person name="Aerts A."/>
            <person name="Otillar R.P."/>
            <person name="Terry A.Y."/>
            <person name="Boore J.L."/>
            <person name="Simakov O."/>
            <person name="Marletaz F."/>
            <person name="Cho S.-J."/>
            <person name="Edsinger-Gonzales E."/>
            <person name="Havlak P."/>
            <person name="Kuo D.-H."/>
            <person name="Larsson T."/>
            <person name="Lv J."/>
            <person name="Arendt D."/>
            <person name="Savage R."/>
            <person name="Osoegawa K."/>
            <person name="de Jong P."/>
            <person name="Lindberg D.R."/>
            <person name="Seaver E.C."/>
            <person name="Weisblat D.A."/>
            <person name="Putnam N.H."/>
            <person name="Grigoriev I.V."/>
            <person name="Rokhsar D.S."/>
        </authorList>
    </citation>
    <scope>NUCLEOTIDE SEQUENCE</scope>
    <source>
        <strain evidence="13">I ESC-2004</strain>
    </source>
</reference>
<keyword evidence="8" id="KW-0807">Transducer</keyword>
<dbReference type="InterPro" id="IPR054714">
    <property type="entry name" value="GPR158_179_extracellular"/>
</dbReference>
<evidence type="ECO:0000256" key="5">
    <source>
        <dbReference type="ARBA" id="ARBA00023040"/>
    </source>
</evidence>
<evidence type="ECO:0000256" key="6">
    <source>
        <dbReference type="ARBA" id="ARBA00023170"/>
    </source>
</evidence>
<evidence type="ECO:0000256" key="1">
    <source>
        <dbReference type="ARBA" id="ARBA00004651"/>
    </source>
</evidence>
<feature type="signal peptide" evidence="9">
    <location>
        <begin position="1"/>
        <end position="26"/>
    </location>
</feature>
<evidence type="ECO:0000259" key="10">
    <source>
        <dbReference type="Pfam" id="PF22572"/>
    </source>
</evidence>
<dbReference type="GO" id="GO:0004930">
    <property type="term" value="F:G protein-coupled receptor activity"/>
    <property type="evidence" value="ECO:0007669"/>
    <property type="project" value="UniProtKB-KW"/>
</dbReference>
<reference evidence="12" key="3">
    <citation type="submission" date="2015-06" db="UniProtKB">
        <authorList>
            <consortium name="EnsemblMetazoa"/>
        </authorList>
    </citation>
    <scope>IDENTIFICATION</scope>
</reference>
<evidence type="ECO:0000313" key="12">
    <source>
        <dbReference type="EnsemblMetazoa" id="CapteP161811"/>
    </source>
</evidence>
<feature type="chain" id="PRO_5008788556" description="GPR158/179 extracellular domain-containing protein" evidence="9">
    <location>
        <begin position="27"/>
        <end position="816"/>
    </location>
</feature>
<evidence type="ECO:0000256" key="4">
    <source>
        <dbReference type="ARBA" id="ARBA00022729"/>
    </source>
</evidence>
<dbReference type="EMBL" id="AMQN01005752">
    <property type="status" value="NOT_ANNOTATED_CDS"/>
    <property type="molecule type" value="Genomic_DNA"/>
</dbReference>
<dbReference type="Gene3D" id="3.30.450.20">
    <property type="entry name" value="PAS domain"/>
    <property type="match status" value="2"/>
</dbReference>
<comment type="similarity">
    <text evidence="2">Belongs to the G-protein coupled receptor 3 family.</text>
</comment>
<keyword evidence="3" id="KW-0472">Membrane</keyword>
<keyword evidence="6" id="KW-0675">Receptor</keyword>
<feature type="domain" description="GPR158/179 extracellular" evidence="10">
    <location>
        <begin position="660"/>
        <end position="756"/>
    </location>
</feature>
<dbReference type="GO" id="GO:0005886">
    <property type="term" value="C:plasma membrane"/>
    <property type="evidence" value="ECO:0007669"/>
    <property type="project" value="UniProtKB-SubCell"/>
</dbReference>
<dbReference type="OMA" id="CLKIGWI"/>
<dbReference type="FunCoup" id="R7UYH4">
    <property type="interactions" value="182"/>
</dbReference>
<keyword evidence="3" id="KW-1003">Cell membrane</keyword>
<dbReference type="EnsemblMetazoa" id="CapteT161811">
    <property type="protein sequence ID" value="CapteP161811"/>
    <property type="gene ID" value="CapteG161811"/>
</dbReference>
<evidence type="ECO:0000313" key="11">
    <source>
        <dbReference type="EMBL" id="ELU11322.1"/>
    </source>
</evidence>
<comment type="subcellular location">
    <subcellularLocation>
        <location evidence="1">Cell membrane</location>
        <topology evidence="1">Multi-pass membrane protein</topology>
    </subcellularLocation>
</comment>
<evidence type="ECO:0000256" key="8">
    <source>
        <dbReference type="ARBA" id="ARBA00023224"/>
    </source>
</evidence>
<dbReference type="STRING" id="283909.R7UYH4"/>
<dbReference type="AlphaFoldDB" id="R7UYH4"/>
<feature type="domain" description="GPR158/179 extracellular" evidence="10">
    <location>
        <begin position="281"/>
        <end position="383"/>
    </location>
</feature>
<keyword evidence="13" id="KW-1185">Reference proteome</keyword>
<keyword evidence="5" id="KW-0297">G-protein coupled receptor</keyword>
<dbReference type="EMBL" id="KB296765">
    <property type="protein sequence ID" value="ELU11322.1"/>
    <property type="molecule type" value="Genomic_DNA"/>
</dbReference>